<reference evidence="1 2" key="1">
    <citation type="submission" date="2022-04" db="EMBL/GenBank/DDBJ databases">
        <title>Leucobacter sp. isolated from rhizosphere of garlic.</title>
        <authorList>
            <person name="Won M."/>
            <person name="Lee C.-M."/>
            <person name="Woen H.-Y."/>
            <person name="Kwon S.-W."/>
        </authorList>
    </citation>
    <scope>NUCLEOTIDE SEQUENCE [LARGE SCALE GENOMIC DNA]</scope>
    <source>
        <strain evidence="1 2">H21R-40</strain>
    </source>
</reference>
<dbReference type="Proteomes" id="UP000831786">
    <property type="component" value="Chromosome"/>
</dbReference>
<protein>
    <submittedName>
        <fullName evidence="1">Uncharacterized protein</fullName>
    </submittedName>
</protein>
<evidence type="ECO:0000313" key="2">
    <source>
        <dbReference type="Proteomes" id="UP000831786"/>
    </source>
</evidence>
<evidence type="ECO:0000313" key="1">
    <source>
        <dbReference type="EMBL" id="UOQ57820.1"/>
    </source>
</evidence>
<gene>
    <name evidence="1" type="ORF">MUN78_02995</name>
</gene>
<dbReference type="EMBL" id="CP095045">
    <property type="protein sequence ID" value="UOQ57820.1"/>
    <property type="molecule type" value="Genomic_DNA"/>
</dbReference>
<keyword evidence="2" id="KW-1185">Reference proteome</keyword>
<dbReference type="RefSeq" id="WP_244728702.1">
    <property type="nucleotide sequence ID" value="NZ_CP095045.1"/>
</dbReference>
<sequence length="74" mass="8240">MTSLTSLSIGPGWILPTVVAQLRQGAPRSREELSMHVSGRTLLRPDVVVSNLKTLHVGRPFRIENVHSSRLRAR</sequence>
<proteinExistence type="predicted"/>
<accession>A0ABY4FNG3</accession>
<name>A0ABY4FNG3_9MICO</name>
<organism evidence="1 2">
    <name type="scientific">Leucobacter allii</name>
    <dbReference type="NCBI Taxonomy" id="2932247"/>
    <lineage>
        <taxon>Bacteria</taxon>
        <taxon>Bacillati</taxon>
        <taxon>Actinomycetota</taxon>
        <taxon>Actinomycetes</taxon>
        <taxon>Micrococcales</taxon>
        <taxon>Microbacteriaceae</taxon>
        <taxon>Leucobacter</taxon>
    </lineage>
</organism>